<organism evidence="14">
    <name type="scientific">Zeugodacus cucurbitae</name>
    <name type="common">Melon fruit fly</name>
    <name type="synonym">Bactrocera cucurbitae</name>
    <dbReference type="NCBI Taxonomy" id="28588"/>
    <lineage>
        <taxon>Eukaryota</taxon>
        <taxon>Metazoa</taxon>
        <taxon>Ecdysozoa</taxon>
        <taxon>Arthropoda</taxon>
        <taxon>Hexapoda</taxon>
        <taxon>Insecta</taxon>
        <taxon>Pterygota</taxon>
        <taxon>Neoptera</taxon>
        <taxon>Endopterygota</taxon>
        <taxon>Diptera</taxon>
        <taxon>Brachycera</taxon>
        <taxon>Muscomorpha</taxon>
        <taxon>Tephritoidea</taxon>
        <taxon>Tephritidae</taxon>
        <taxon>Zeugodacus</taxon>
        <taxon>Zeugodacus</taxon>
    </lineage>
</organism>
<dbReference type="InterPro" id="IPR022700">
    <property type="entry name" value="CLIP"/>
</dbReference>
<dbReference type="GO" id="GO:0004252">
    <property type="term" value="F:serine-type endopeptidase activity"/>
    <property type="evidence" value="ECO:0007669"/>
    <property type="project" value="InterPro"/>
</dbReference>
<keyword evidence="3 10" id="KW-0645">Protease</keyword>
<evidence type="ECO:0000259" key="12">
    <source>
        <dbReference type="PROSITE" id="PS50240"/>
    </source>
</evidence>
<dbReference type="SMART" id="SM00680">
    <property type="entry name" value="CLIP"/>
    <property type="match status" value="1"/>
</dbReference>
<sequence>MLALLSLGDVTFGFFTLCKTMCGLRIFNKFLLLNLFCTLIIAFERPQIFQYYRSTKYTDSRRGGKKFFEKLPNGMNMFETKPRPPKRETKLANAYYYNVSNSGNTAVAVTTNKPLTTLQPIPFIDADFNRLFGNIKNEIGISVERREGSFCRRSFDGRAGYCVLAHQCLHAINNYRVHRSKLDVCSYRQNIPIICCPLFVKHVEIKSPSARKCQQYNDKVEGVKFDFPRKFSGKTCVPSLPLIVGGQITNEGEYPHMAALGWSQVDEDIRWGCGGSLISELYVLTAAHCATSSVKPPDVVRLGAFNLDEISTDLQDIGVAIIILHPQYKSFSHYHDIALIKLESRVQITSKVQPGCLWQLPDLDIATTVATGWGRTEFRGSRSDKLQKVELSMIDQNVCKKLYNKERRLPNGITDEQFCAGHMAGGKDTCQGDSGGPLHAELPEMKCVKFIIGVTSFGKFCAKPNAPGVYTKVYPYLKWIESIAFKEN</sequence>
<dbReference type="SMART" id="SM00020">
    <property type="entry name" value="Tryp_SPc"/>
    <property type="match status" value="1"/>
</dbReference>
<dbReference type="PROSITE" id="PS00134">
    <property type="entry name" value="TRYPSIN_HIS"/>
    <property type="match status" value="1"/>
</dbReference>
<reference evidence="14" key="2">
    <citation type="journal article" date="2015" name="Gigascience">
        <title>Reconstructing a comprehensive transcriptome assembly of a white-pupal translocated strain of the pest fruit fly Bactrocera cucurbitae.</title>
        <authorList>
            <person name="Sim S.B."/>
            <person name="Calla B."/>
            <person name="Hall B."/>
            <person name="DeRego T."/>
            <person name="Geib S.M."/>
        </authorList>
    </citation>
    <scope>NUCLEOTIDE SEQUENCE</scope>
</reference>
<dbReference type="InterPro" id="IPR001254">
    <property type="entry name" value="Trypsin_dom"/>
</dbReference>
<keyword evidence="11" id="KW-0472">Membrane</keyword>
<dbReference type="CDD" id="cd00190">
    <property type="entry name" value="Tryp_SPc"/>
    <property type="match status" value="1"/>
</dbReference>
<dbReference type="GO" id="GO:0005576">
    <property type="term" value="C:extracellular region"/>
    <property type="evidence" value="ECO:0007669"/>
    <property type="project" value="UniProtKB-SubCell"/>
</dbReference>
<keyword evidence="5 10" id="KW-0378">Hydrolase</keyword>
<dbReference type="EMBL" id="GBXI01015872">
    <property type="protein sequence ID" value="JAC98419.1"/>
    <property type="molecule type" value="Transcribed_RNA"/>
</dbReference>
<keyword evidence="4" id="KW-0732">Signal</keyword>
<dbReference type="GO" id="GO:0016485">
    <property type="term" value="P:protein processing"/>
    <property type="evidence" value="ECO:0007669"/>
    <property type="project" value="UniProtKB-ARBA"/>
</dbReference>
<gene>
    <name evidence="14" type="primary">snk_5</name>
    <name evidence="14" type="ORF">g.6721</name>
</gene>
<accession>A0A0A1WIS9</accession>
<dbReference type="InterPro" id="IPR001314">
    <property type="entry name" value="Peptidase_S1A"/>
</dbReference>
<feature type="domain" description="Clip" evidence="13">
    <location>
        <begin position="150"/>
        <end position="196"/>
    </location>
</feature>
<dbReference type="Gene3D" id="2.40.10.10">
    <property type="entry name" value="Trypsin-like serine proteases"/>
    <property type="match status" value="1"/>
</dbReference>
<evidence type="ECO:0000256" key="1">
    <source>
        <dbReference type="ARBA" id="ARBA00004613"/>
    </source>
</evidence>
<dbReference type="SUPFAM" id="SSF50494">
    <property type="entry name" value="Trypsin-like serine proteases"/>
    <property type="match status" value="1"/>
</dbReference>
<dbReference type="PROSITE" id="PS50240">
    <property type="entry name" value="TRYPSIN_DOM"/>
    <property type="match status" value="1"/>
</dbReference>
<dbReference type="PROSITE" id="PS51888">
    <property type="entry name" value="CLIP"/>
    <property type="match status" value="1"/>
</dbReference>
<feature type="transmembrane region" description="Helical" evidence="11">
    <location>
        <begin position="26"/>
        <end position="43"/>
    </location>
</feature>
<keyword evidence="7" id="KW-0865">Zymogen</keyword>
<dbReference type="AlphaFoldDB" id="A0A0A1WIS9"/>
<evidence type="ECO:0000313" key="14">
    <source>
        <dbReference type="EMBL" id="JAC98419.1"/>
    </source>
</evidence>
<evidence type="ECO:0000256" key="3">
    <source>
        <dbReference type="ARBA" id="ARBA00022670"/>
    </source>
</evidence>
<keyword evidence="6 10" id="KW-0720">Serine protease</keyword>
<dbReference type="InterPro" id="IPR043504">
    <property type="entry name" value="Peptidase_S1_PA_chymotrypsin"/>
</dbReference>
<evidence type="ECO:0000256" key="10">
    <source>
        <dbReference type="RuleBase" id="RU363034"/>
    </source>
</evidence>
<evidence type="ECO:0000256" key="8">
    <source>
        <dbReference type="ARBA" id="ARBA00023157"/>
    </source>
</evidence>
<dbReference type="PANTHER" id="PTHR24252:SF7">
    <property type="entry name" value="HYALIN"/>
    <property type="match status" value="1"/>
</dbReference>
<proteinExistence type="inferred from homology"/>
<evidence type="ECO:0000256" key="7">
    <source>
        <dbReference type="ARBA" id="ARBA00023145"/>
    </source>
</evidence>
<keyword evidence="11" id="KW-1133">Transmembrane helix</keyword>
<dbReference type="PRINTS" id="PR00722">
    <property type="entry name" value="CHYMOTRYPSIN"/>
</dbReference>
<dbReference type="InterPro" id="IPR009003">
    <property type="entry name" value="Peptidase_S1_PA"/>
</dbReference>
<evidence type="ECO:0000256" key="4">
    <source>
        <dbReference type="ARBA" id="ARBA00022729"/>
    </source>
</evidence>
<evidence type="ECO:0000256" key="6">
    <source>
        <dbReference type="ARBA" id="ARBA00022825"/>
    </source>
</evidence>
<comment type="subcellular location">
    <subcellularLocation>
        <location evidence="1">Secreted</location>
    </subcellularLocation>
</comment>
<dbReference type="FunFam" id="2.40.10.10:FF:000047">
    <property type="entry name" value="Trypsin eta"/>
    <property type="match status" value="1"/>
</dbReference>
<feature type="domain" description="Peptidase S1" evidence="12">
    <location>
        <begin position="243"/>
        <end position="485"/>
    </location>
</feature>
<dbReference type="PROSITE" id="PS00135">
    <property type="entry name" value="TRYPSIN_SER"/>
    <property type="match status" value="1"/>
</dbReference>
<evidence type="ECO:0000256" key="2">
    <source>
        <dbReference type="ARBA" id="ARBA00022525"/>
    </source>
</evidence>
<evidence type="ECO:0000256" key="11">
    <source>
        <dbReference type="SAM" id="Phobius"/>
    </source>
</evidence>
<keyword evidence="11" id="KW-0812">Transmembrane</keyword>
<comment type="similarity">
    <text evidence="9">Belongs to the peptidase S1 family. CLIP subfamily.</text>
</comment>
<dbReference type="InterPro" id="IPR033116">
    <property type="entry name" value="TRYPSIN_SER"/>
</dbReference>
<dbReference type="PANTHER" id="PTHR24252">
    <property type="entry name" value="ACROSIN-RELATED"/>
    <property type="match status" value="1"/>
</dbReference>
<keyword evidence="2" id="KW-0964">Secreted</keyword>
<evidence type="ECO:0000259" key="13">
    <source>
        <dbReference type="PROSITE" id="PS51888"/>
    </source>
</evidence>
<protein>
    <submittedName>
        <fullName evidence="14">Serine protease snake</fullName>
    </submittedName>
</protein>
<evidence type="ECO:0000256" key="5">
    <source>
        <dbReference type="ARBA" id="ARBA00022801"/>
    </source>
</evidence>
<evidence type="ECO:0000256" key="9">
    <source>
        <dbReference type="ARBA" id="ARBA00024195"/>
    </source>
</evidence>
<dbReference type="Pfam" id="PF00089">
    <property type="entry name" value="Trypsin"/>
    <property type="match status" value="1"/>
</dbReference>
<reference evidence="14" key="1">
    <citation type="submission" date="2014-11" db="EMBL/GenBank/DDBJ databases">
        <authorList>
            <person name="Geib S."/>
        </authorList>
    </citation>
    <scope>NUCLEOTIDE SEQUENCE</scope>
</reference>
<keyword evidence="8" id="KW-1015">Disulfide bond</keyword>
<dbReference type="InterPro" id="IPR018114">
    <property type="entry name" value="TRYPSIN_HIS"/>
</dbReference>
<name>A0A0A1WIS9_ZEUCU</name>